<feature type="domain" description="ABC transmembrane type-1" evidence="17">
    <location>
        <begin position="46"/>
        <end position="349"/>
    </location>
</feature>
<comment type="catalytic activity">
    <reaction evidence="13">
        <text>ATP + H2O + xenobioticSide 1 = ADP + phosphate + xenobioticSide 2.</text>
        <dbReference type="EC" id="7.6.2.2"/>
    </reaction>
</comment>
<dbReference type="GO" id="GO:0005743">
    <property type="term" value="C:mitochondrial inner membrane"/>
    <property type="evidence" value="ECO:0007669"/>
    <property type="project" value="TreeGrafter"/>
</dbReference>
<evidence type="ECO:0000256" key="3">
    <source>
        <dbReference type="ARBA" id="ARBA00012191"/>
    </source>
</evidence>
<dbReference type="PANTHER" id="PTHR43394:SF27">
    <property type="entry name" value="ATP-DEPENDENT TRANSLOCASE ABCB1-LIKE"/>
    <property type="match status" value="1"/>
</dbReference>
<sequence length="1247" mass="138329">MGEKKKDSPLDAKFTEKQPGEQVTSVTFSQLYRYATGLDKFLLFSGVIFTLVAGGIQSYTPVLFGQITGNIISYVQNTQYSNISDEIWQAATDEFMDQVTSFTYLYVAVGVVLLLCNYTCTVAFNYSATRQILKIRDLYLKKVFNQDISWYDVHQTGDFSSRMTEDLYKLEDGIGEKVPMFLNFIAIFIGSLVIALIKGWELALICLTSLPVSVIVFGLIAWLTTKLAQKELDAYGAAAAIAEEVLSSIKTVVAFSGRHKEMMRYNSQLTFARKNNIKRSMLQGLAWGSLWLIIYSSYALAFWYGVKLILEEKGSPHPTYTIEIMITVFFSVMTGSMNFGMASPYIEAFSIAKAAGGKVFSVIDNEPVINLSKDKGQQLENLKGNITFKNVEFYYPARKDVTVLKGVDLEINAGDTVALVGSSGCGKSTVVQLIQRFYDPTAGEITLDGQNLKQLNLTWLRRQIGSVGQEPVLFAATIQENIKYGNPGATDQDIIEAAKKANAHGFITKLPNGYNTLVGERGAQLSGGQKQRIAIARALIRNPLILLLDEATSALDNASEAKVQAALDSASQNYTTIVVAHRLSTIRHANKIFVFSNGTIVEQGTHDELMTLKKEYHTLVMAQVAGKEEAELASTDDKTYRKPSVEEDEELGVERVDDSNDSLEEKESISLYKVLMMNAKEWPYILIGGVNSIIFGCAMPLFAVIFGDVIGVLANPDDDYVRTETNKTCLYFLIAGIALAFSTLIQHYCFGVAGERMTERLRRQMFMSMLIQEIGFFDRKENGVGALCAKLSSDAASVQGATGQRIGTIVSSLATLVFAVGLSVHYEWRLGLTALAFTPLILLAIFFERRNASGLSDSRETSLQKSTQIAVEGVTNIRTVASLCLENTFHQIYVSELLPYYHRAARTIHWRGFVYGMARTLMYFAYAACMYYGGHLITKKLPYERVFKVSQALIMGTVSIANSLAFTPNFTKGIKAAKNVKRFLNRVPLIRNQPNCKTLTTVDGNVKYTDVHFSYPTRPNVQVLCGLDLEVLQGKTVALVGQSGCGKSTVVQLIERFYDPDSGEVFLDEDDTKTIELHSLRSHLGIVSQEPNLFSKTIRENIAYGDNSREVQPEEIIEAARNANIHNFIVDLPLGYETKLGEKGTQLSGGQKQRIAIARALIRNPKVLLLDEATSALDTESEKVVQEALDKAKVGRTCITIAHRLSTIQDADMICIINKGKVVEKGTHKELLQFKGLYYRLHTHTNR</sequence>
<feature type="transmembrane region" description="Helical" evidence="15">
    <location>
        <begin position="202"/>
        <end position="223"/>
    </location>
</feature>
<dbReference type="GO" id="GO:0090374">
    <property type="term" value="P:oligopeptide export from mitochondrion"/>
    <property type="evidence" value="ECO:0007669"/>
    <property type="project" value="TreeGrafter"/>
</dbReference>
<feature type="transmembrane region" description="Helical" evidence="15">
    <location>
        <begin position="284"/>
        <end position="304"/>
    </location>
</feature>
<dbReference type="GO" id="GO:0016887">
    <property type="term" value="F:ATP hydrolysis activity"/>
    <property type="evidence" value="ECO:0007669"/>
    <property type="project" value="InterPro"/>
</dbReference>
<protein>
    <recommendedName>
        <fullName evidence="3">ABC-type xenobiotic transporter</fullName>
        <ecNumber evidence="3">7.6.2.2</ecNumber>
    </recommendedName>
</protein>
<dbReference type="FunFam" id="1.20.1560.10:FF:000009">
    <property type="entry name" value="ABC transporter B family member 1"/>
    <property type="match status" value="1"/>
</dbReference>
<dbReference type="Pfam" id="PF00005">
    <property type="entry name" value="ABC_tran"/>
    <property type="match status" value="2"/>
</dbReference>
<feature type="transmembrane region" description="Helical" evidence="15">
    <location>
        <begin position="682"/>
        <end position="710"/>
    </location>
</feature>
<evidence type="ECO:0000256" key="1">
    <source>
        <dbReference type="ARBA" id="ARBA00004141"/>
    </source>
</evidence>
<evidence type="ECO:0000256" key="15">
    <source>
        <dbReference type="SAM" id="Phobius"/>
    </source>
</evidence>
<keyword evidence="11 15" id="KW-0472">Membrane</keyword>
<feature type="transmembrane region" description="Helical" evidence="15">
    <location>
        <begin position="324"/>
        <end position="346"/>
    </location>
</feature>
<dbReference type="SUPFAM" id="SSF90123">
    <property type="entry name" value="ABC transporter transmembrane region"/>
    <property type="match status" value="2"/>
</dbReference>
<comment type="subcellular location">
    <subcellularLocation>
        <location evidence="1">Membrane</location>
        <topology evidence="1">Multi-pass membrane protein</topology>
    </subcellularLocation>
</comment>
<evidence type="ECO:0000256" key="12">
    <source>
        <dbReference type="ARBA" id="ARBA00023180"/>
    </source>
</evidence>
<accession>A0A9P0JKC3</accession>
<dbReference type="CDD" id="cd18577">
    <property type="entry name" value="ABC_6TM_Pgp_ABCB1_D1_like"/>
    <property type="match status" value="1"/>
</dbReference>
<dbReference type="SMART" id="SM00382">
    <property type="entry name" value="AAA"/>
    <property type="match status" value="2"/>
</dbReference>
<keyword evidence="12" id="KW-0325">Glycoprotein</keyword>
<dbReference type="PROSITE" id="PS50929">
    <property type="entry name" value="ABC_TM1F"/>
    <property type="match status" value="2"/>
</dbReference>
<dbReference type="FunFam" id="1.20.1560.10:FF:000018">
    <property type="entry name" value="ATP-binding cassette subfamily B member 11"/>
    <property type="match status" value="1"/>
</dbReference>
<dbReference type="FunFam" id="3.40.50.300:FF:000479">
    <property type="entry name" value="Multidrug resistance protein 1A"/>
    <property type="match status" value="1"/>
</dbReference>
<dbReference type="Gene3D" id="3.40.50.300">
    <property type="entry name" value="P-loop containing nucleotide triphosphate hydrolases"/>
    <property type="match status" value="2"/>
</dbReference>
<evidence type="ECO:0000256" key="14">
    <source>
        <dbReference type="SAM" id="MobiDB-lite"/>
    </source>
</evidence>
<evidence type="ECO:0000256" key="6">
    <source>
        <dbReference type="ARBA" id="ARBA00022737"/>
    </source>
</evidence>
<gene>
    <name evidence="18" type="ORF">ACAOBT_LOCUS870</name>
</gene>
<evidence type="ECO:0000256" key="5">
    <source>
        <dbReference type="ARBA" id="ARBA00022692"/>
    </source>
</evidence>
<evidence type="ECO:0000259" key="16">
    <source>
        <dbReference type="PROSITE" id="PS50893"/>
    </source>
</evidence>
<comment type="caution">
    <text evidence="18">The sequence shown here is derived from an EMBL/GenBank/DDBJ whole genome shotgun (WGS) entry which is preliminary data.</text>
</comment>
<dbReference type="PROSITE" id="PS00211">
    <property type="entry name" value="ABC_TRANSPORTER_1"/>
    <property type="match status" value="2"/>
</dbReference>
<dbReference type="InterPro" id="IPR011527">
    <property type="entry name" value="ABC1_TM_dom"/>
</dbReference>
<dbReference type="OrthoDB" id="6500128at2759"/>
<evidence type="ECO:0000256" key="7">
    <source>
        <dbReference type="ARBA" id="ARBA00022741"/>
    </source>
</evidence>
<keyword evidence="4" id="KW-0813">Transport</keyword>
<dbReference type="InterPro" id="IPR039421">
    <property type="entry name" value="Type_1_exporter"/>
</dbReference>
<dbReference type="InterPro" id="IPR036640">
    <property type="entry name" value="ABC1_TM_sf"/>
</dbReference>
<dbReference type="GO" id="GO:0017085">
    <property type="term" value="P:response to insecticide"/>
    <property type="evidence" value="ECO:0007669"/>
    <property type="project" value="UniProtKB-ARBA"/>
</dbReference>
<feature type="domain" description="ABC transporter" evidence="16">
    <location>
        <begin position="386"/>
        <end position="622"/>
    </location>
</feature>
<evidence type="ECO:0000313" key="18">
    <source>
        <dbReference type="EMBL" id="CAH1955052.1"/>
    </source>
</evidence>
<dbReference type="GO" id="GO:0008559">
    <property type="term" value="F:ABC-type xenobiotic transporter activity"/>
    <property type="evidence" value="ECO:0007669"/>
    <property type="project" value="UniProtKB-EC"/>
</dbReference>
<dbReference type="PROSITE" id="PS50893">
    <property type="entry name" value="ABC_TRANSPORTER_2"/>
    <property type="match status" value="2"/>
</dbReference>
<dbReference type="Pfam" id="PF00664">
    <property type="entry name" value="ABC_membrane"/>
    <property type="match status" value="2"/>
</dbReference>
<organism evidence="18 19">
    <name type="scientific">Acanthoscelides obtectus</name>
    <name type="common">Bean weevil</name>
    <name type="synonym">Bruchus obtectus</name>
    <dbReference type="NCBI Taxonomy" id="200917"/>
    <lineage>
        <taxon>Eukaryota</taxon>
        <taxon>Metazoa</taxon>
        <taxon>Ecdysozoa</taxon>
        <taxon>Arthropoda</taxon>
        <taxon>Hexapoda</taxon>
        <taxon>Insecta</taxon>
        <taxon>Pterygota</taxon>
        <taxon>Neoptera</taxon>
        <taxon>Endopterygota</taxon>
        <taxon>Coleoptera</taxon>
        <taxon>Polyphaga</taxon>
        <taxon>Cucujiformia</taxon>
        <taxon>Chrysomeloidea</taxon>
        <taxon>Chrysomelidae</taxon>
        <taxon>Bruchinae</taxon>
        <taxon>Bruchini</taxon>
        <taxon>Acanthoscelides</taxon>
    </lineage>
</organism>
<dbReference type="EC" id="7.6.2.2" evidence="3"/>
<feature type="transmembrane region" description="Helical" evidence="15">
    <location>
        <begin position="178"/>
        <end position="196"/>
    </location>
</feature>
<evidence type="ECO:0000256" key="10">
    <source>
        <dbReference type="ARBA" id="ARBA00022989"/>
    </source>
</evidence>
<dbReference type="InterPro" id="IPR003439">
    <property type="entry name" value="ABC_transporter-like_ATP-bd"/>
</dbReference>
<evidence type="ECO:0000256" key="11">
    <source>
        <dbReference type="ARBA" id="ARBA00023136"/>
    </source>
</evidence>
<feature type="compositionally biased region" description="Basic and acidic residues" evidence="14">
    <location>
        <begin position="630"/>
        <end position="645"/>
    </location>
</feature>
<evidence type="ECO:0000256" key="4">
    <source>
        <dbReference type="ARBA" id="ARBA00022448"/>
    </source>
</evidence>
<feature type="domain" description="ABC transporter" evidence="16">
    <location>
        <begin position="1006"/>
        <end position="1244"/>
    </location>
</feature>
<keyword evidence="5 15" id="KW-0812">Transmembrane</keyword>
<dbReference type="GO" id="GO:0005524">
    <property type="term" value="F:ATP binding"/>
    <property type="evidence" value="ECO:0007669"/>
    <property type="project" value="UniProtKB-KW"/>
</dbReference>
<dbReference type="Gene3D" id="1.20.1560.10">
    <property type="entry name" value="ABC transporter type 1, transmembrane domain"/>
    <property type="match status" value="1"/>
</dbReference>
<feature type="region of interest" description="Disordered" evidence="14">
    <location>
        <begin position="630"/>
        <end position="659"/>
    </location>
</feature>
<evidence type="ECO:0000256" key="8">
    <source>
        <dbReference type="ARBA" id="ARBA00022840"/>
    </source>
</evidence>
<proteinExistence type="inferred from homology"/>
<keyword evidence="8" id="KW-0067">ATP-binding</keyword>
<evidence type="ECO:0000256" key="13">
    <source>
        <dbReference type="ARBA" id="ARBA00034018"/>
    </source>
</evidence>
<evidence type="ECO:0000313" key="19">
    <source>
        <dbReference type="Proteomes" id="UP001152888"/>
    </source>
</evidence>
<keyword evidence="7" id="KW-0547">Nucleotide-binding</keyword>
<dbReference type="CDD" id="cd03249">
    <property type="entry name" value="ABC_MTABC3_MDL1_MDL2"/>
    <property type="match status" value="2"/>
</dbReference>
<feature type="transmembrane region" description="Helical" evidence="15">
    <location>
        <begin position="913"/>
        <end position="933"/>
    </location>
</feature>
<evidence type="ECO:0000259" key="17">
    <source>
        <dbReference type="PROSITE" id="PS50929"/>
    </source>
</evidence>
<keyword evidence="10 15" id="KW-1133">Transmembrane helix</keyword>
<keyword evidence="19" id="KW-1185">Reference proteome</keyword>
<evidence type="ECO:0000256" key="9">
    <source>
        <dbReference type="ARBA" id="ARBA00022967"/>
    </source>
</evidence>
<keyword evidence="6" id="KW-0677">Repeat</keyword>
<dbReference type="GO" id="GO:0097254">
    <property type="term" value="P:renal tubular secretion"/>
    <property type="evidence" value="ECO:0007669"/>
    <property type="project" value="UniProtKB-ARBA"/>
</dbReference>
<evidence type="ECO:0000256" key="2">
    <source>
        <dbReference type="ARBA" id="ARBA00007577"/>
    </source>
</evidence>
<reference evidence="18" key="1">
    <citation type="submission" date="2022-03" db="EMBL/GenBank/DDBJ databases">
        <authorList>
            <person name="Sayadi A."/>
        </authorList>
    </citation>
    <scope>NUCLEOTIDE SEQUENCE</scope>
</reference>
<dbReference type="FunFam" id="3.40.50.300:FF:000205">
    <property type="entry name" value="ABC transporter B family member 4"/>
    <property type="match status" value="1"/>
</dbReference>
<dbReference type="EMBL" id="CAKOFQ010006658">
    <property type="protein sequence ID" value="CAH1955052.1"/>
    <property type="molecule type" value="Genomic_DNA"/>
</dbReference>
<dbReference type="Proteomes" id="UP001152888">
    <property type="component" value="Unassembled WGS sequence"/>
</dbReference>
<name>A0A9P0JKC3_ACAOB</name>
<dbReference type="PANTHER" id="PTHR43394">
    <property type="entry name" value="ATP-DEPENDENT PERMEASE MDL1, MITOCHONDRIAL"/>
    <property type="match status" value="1"/>
</dbReference>
<keyword evidence="9" id="KW-1278">Translocase</keyword>
<feature type="transmembrane region" description="Helical" evidence="15">
    <location>
        <begin position="41"/>
        <end position="60"/>
    </location>
</feature>
<feature type="transmembrane region" description="Helical" evidence="15">
    <location>
        <begin position="104"/>
        <end position="126"/>
    </location>
</feature>
<feature type="transmembrane region" description="Helical" evidence="15">
    <location>
        <begin position="953"/>
        <end position="971"/>
    </location>
</feature>
<feature type="transmembrane region" description="Helical" evidence="15">
    <location>
        <begin position="730"/>
        <end position="753"/>
    </location>
</feature>
<comment type="similarity">
    <text evidence="2">Belongs to the ABC transporter superfamily. ABCB family. Multidrug resistance exporter (TC 3.A.1.201) subfamily.</text>
</comment>
<dbReference type="SUPFAM" id="SSF52540">
    <property type="entry name" value="P-loop containing nucleoside triphosphate hydrolases"/>
    <property type="match status" value="2"/>
</dbReference>
<dbReference type="AlphaFoldDB" id="A0A9P0JKC3"/>
<feature type="transmembrane region" description="Helical" evidence="15">
    <location>
        <begin position="830"/>
        <end position="847"/>
    </location>
</feature>
<dbReference type="InterPro" id="IPR017871">
    <property type="entry name" value="ABC_transporter-like_CS"/>
</dbReference>
<feature type="transmembrane region" description="Helical" evidence="15">
    <location>
        <begin position="806"/>
        <end position="824"/>
    </location>
</feature>
<dbReference type="InterPro" id="IPR003593">
    <property type="entry name" value="AAA+_ATPase"/>
</dbReference>
<feature type="domain" description="ABC transmembrane type-1" evidence="17">
    <location>
        <begin position="692"/>
        <end position="972"/>
    </location>
</feature>
<dbReference type="GO" id="GO:0015421">
    <property type="term" value="F:ABC-type oligopeptide transporter activity"/>
    <property type="evidence" value="ECO:0007669"/>
    <property type="project" value="TreeGrafter"/>
</dbReference>
<dbReference type="InterPro" id="IPR027417">
    <property type="entry name" value="P-loop_NTPase"/>
</dbReference>
<dbReference type="CDD" id="cd18578">
    <property type="entry name" value="ABC_6TM_Pgp_ABCB1_D2_like"/>
    <property type="match status" value="1"/>
</dbReference>